<evidence type="ECO:0000313" key="2">
    <source>
        <dbReference type="Proteomes" id="UP000262969"/>
    </source>
</evidence>
<dbReference type="GO" id="GO:0016740">
    <property type="term" value="F:transferase activity"/>
    <property type="evidence" value="ECO:0007669"/>
    <property type="project" value="UniProtKB-KW"/>
</dbReference>
<evidence type="ECO:0000313" key="1">
    <source>
        <dbReference type="EMBL" id="HCL02737.1"/>
    </source>
</evidence>
<organism evidence="1 2">
    <name type="scientific">Lachnoclostridium phytofermentans</name>
    <dbReference type="NCBI Taxonomy" id="66219"/>
    <lineage>
        <taxon>Bacteria</taxon>
        <taxon>Bacillati</taxon>
        <taxon>Bacillota</taxon>
        <taxon>Clostridia</taxon>
        <taxon>Lachnospirales</taxon>
        <taxon>Lachnospiraceae</taxon>
    </lineage>
</organism>
<dbReference type="AlphaFoldDB" id="A0A3D2X7N1"/>
<name>A0A3D2X7N1_9FIRM</name>
<dbReference type="EMBL" id="DPVV01000332">
    <property type="protein sequence ID" value="HCL02737.1"/>
    <property type="molecule type" value="Genomic_DNA"/>
</dbReference>
<feature type="non-terminal residue" evidence="1">
    <location>
        <position position="85"/>
    </location>
</feature>
<keyword evidence="1" id="KW-0808">Transferase</keyword>
<proteinExistence type="predicted"/>
<gene>
    <name evidence="1" type="ORF">DHW61_10065</name>
</gene>
<comment type="caution">
    <text evidence="1">The sequence shown here is derived from an EMBL/GenBank/DDBJ whole genome shotgun (WGS) entry which is preliminary data.</text>
</comment>
<protein>
    <submittedName>
        <fullName evidence="1">Glycosyl transferase</fullName>
    </submittedName>
</protein>
<reference evidence="1 2" key="1">
    <citation type="journal article" date="2018" name="Nat. Biotechnol.">
        <title>A standardized bacterial taxonomy based on genome phylogeny substantially revises the tree of life.</title>
        <authorList>
            <person name="Parks D.H."/>
            <person name="Chuvochina M."/>
            <person name="Waite D.W."/>
            <person name="Rinke C."/>
            <person name="Skarshewski A."/>
            <person name="Chaumeil P.A."/>
            <person name="Hugenholtz P."/>
        </authorList>
    </citation>
    <scope>NUCLEOTIDE SEQUENCE [LARGE SCALE GENOMIC DNA]</scope>
    <source>
        <strain evidence="1">UBA11728</strain>
    </source>
</reference>
<sequence length="85" mass="10039">MVRICHISTVHNRFDIRIFVKQLTSLQSKYECHFIVADNQKNLNGDVNFWDVGKPKSRLHRMLFGTKLVLKKAIELDCTLYHLHD</sequence>
<accession>A0A3D2X7N1</accession>
<dbReference type="Proteomes" id="UP000262969">
    <property type="component" value="Unassembled WGS sequence"/>
</dbReference>